<keyword evidence="2" id="KW-1185">Reference proteome</keyword>
<name>A0ABR4NJD4_9FUNG</name>
<reference evidence="1 2" key="1">
    <citation type="submission" date="2023-09" db="EMBL/GenBank/DDBJ databases">
        <title>Pangenome analysis of Batrachochytrium dendrobatidis and related Chytrids.</title>
        <authorList>
            <person name="Yacoub M.N."/>
            <person name="Stajich J.E."/>
            <person name="James T.Y."/>
        </authorList>
    </citation>
    <scope>NUCLEOTIDE SEQUENCE [LARGE SCALE GENOMIC DNA]</scope>
    <source>
        <strain evidence="1 2">JEL0888</strain>
    </source>
</reference>
<dbReference type="EMBL" id="JADGIZ020000002">
    <property type="protein sequence ID" value="KAL2919589.1"/>
    <property type="molecule type" value="Genomic_DNA"/>
</dbReference>
<proteinExistence type="predicted"/>
<dbReference type="Proteomes" id="UP001527925">
    <property type="component" value="Unassembled WGS sequence"/>
</dbReference>
<comment type="caution">
    <text evidence="1">The sequence shown here is derived from an EMBL/GenBank/DDBJ whole genome shotgun (WGS) entry which is preliminary data.</text>
</comment>
<evidence type="ECO:0000313" key="1">
    <source>
        <dbReference type="EMBL" id="KAL2919589.1"/>
    </source>
</evidence>
<sequence length="789" mass="83828">MDRPRLQQQNSSCLTGAHAEALLRELSSHHDPTTQQHAAAQVLGNTHARAGTLIVSLDFDMPKSAIVQASAVLRLTLNPEVLEATILLLGAIARGQSPECRQRAALMVASGIFDKVADVAAPAQTAHAAGPRATLIHAAMACVLEVMRASGETASLRFCGGASVSTGSATSAPVGPISGGSGGQGLAAATAMISNFPASTPILCCVLAAECVRLAASNSGRRAALLSANVLEVVVGLLRRMATDDFKATANITADSAEDGVQGMIASLFGSLCSITKNLLAHSHAAERDILDDDFLECVRWMLRRRRQAHERVQILEVLANCACNPPDEPLENAESVIKELLRILESRAKQEERPASADKSTASSEEILLVHVLRCIHNMTLNFGEPVTLRVAEHIRTLFRYVTAIDIEALAAAQPGDVAGAAERMQLPIVGTQEKQTGSACKVAMAVLAMGTLRSLALLDKPPSVRADMSCFVGDLVAILRHATPLRQPTVSPKARPGDATATNAALVSALAQNASIESRLQALIIAPETAKSGVNASASTIQRNSQTSRPLADQLRELQAMALDTICNLSIADKAAQMVATLGGAALFSALYSLVMFSPDTALQRLALASIRNLCIDEESCTLILTMGGGKLLELLYHDAAGVRVECMQVVRNLVMQHEASFQEMYGSDGFVSEVVASLCSSSVATQACAIDMVKFCLDQTERLPCLGVDLVESGCLPALLVPAEACSENSRAAAECFERLHALDRSLNGSGDPFTRLWREWKEQDRSWLDVGQGGRQEKRLWDSVV</sequence>
<dbReference type="Gene3D" id="1.25.10.10">
    <property type="entry name" value="Leucine-rich Repeat Variant"/>
    <property type="match status" value="2"/>
</dbReference>
<protein>
    <recommendedName>
        <fullName evidence="3">Armadillo repeat-containing protein 8</fullName>
    </recommendedName>
</protein>
<dbReference type="SUPFAM" id="SSF48371">
    <property type="entry name" value="ARM repeat"/>
    <property type="match status" value="1"/>
</dbReference>
<dbReference type="InterPro" id="IPR011989">
    <property type="entry name" value="ARM-like"/>
</dbReference>
<evidence type="ECO:0008006" key="3">
    <source>
        <dbReference type="Google" id="ProtNLM"/>
    </source>
</evidence>
<dbReference type="InterPro" id="IPR016024">
    <property type="entry name" value="ARM-type_fold"/>
</dbReference>
<organism evidence="1 2">
    <name type="scientific">Polyrhizophydium stewartii</name>
    <dbReference type="NCBI Taxonomy" id="2732419"/>
    <lineage>
        <taxon>Eukaryota</taxon>
        <taxon>Fungi</taxon>
        <taxon>Fungi incertae sedis</taxon>
        <taxon>Chytridiomycota</taxon>
        <taxon>Chytridiomycota incertae sedis</taxon>
        <taxon>Chytridiomycetes</taxon>
        <taxon>Rhizophydiales</taxon>
        <taxon>Rhizophydiales incertae sedis</taxon>
        <taxon>Polyrhizophydium</taxon>
    </lineage>
</organism>
<accession>A0ABR4NJD4</accession>
<evidence type="ECO:0000313" key="2">
    <source>
        <dbReference type="Proteomes" id="UP001527925"/>
    </source>
</evidence>
<gene>
    <name evidence="1" type="ORF">HK105_200501</name>
</gene>